<feature type="binding site" evidence="11">
    <location>
        <position position="147"/>
    </location>
    <ligand>
        <name>Zn(2+)</name>
        <dbReference type="ChEBI" id="CHEBI:29105"/>
        <note>catalytic</note>
    </ligand>
</feature>
<keyword evidence="5 11" id="KW-0479">Metal-binding</keyword>
<dbReference type="Gene3D" id="3.30.2010.10">
    <property type="entry name" value="Metalloproteases ('zincins'), catalytic domain"/>
    <property type="match status" value="1"/>
</dbReference>
<keyword evidence="8 11" id="KW-1133">Transmembrane helix</keyword>
<evidence type="ECO:0000256" key="6">
    <source>
        <dbReference type="ARBA" id="ARBA00022801"/>
    </source>
</evidence>
<dbReference type="Pfam" id="PF01435">
    <property type="entry name" value="Peptidase_M48"/>
    <property type="match status" value="1"/>
</dbReference>
<dbReference type="AlphaFoldDB" id="A0A1G2F8J7"/>
<feature type="binding site" evidence="11">
    <location>
        <position position="143"/>
    </location>
    <ligand>
        <name>Zn(2+)</name>
        <dbReference type="ChEBI" id="CHEBI:29105"/>
        <note>catalytic</note>
    </ligand>
</feature>
<name>A0A1G2F8J7_9BACT</name>
<dbReference type="PANTHER" id="PTHR43221">
    <property type="entry name" value="PROTEASE HTPX"/>
    <property type="match status" value="1"/>
</dbReference>
<comment type="caution">
    <text evidence="13">The sequence shown here is derived from an EMBL/GenBank/DDBJ whole genome shotgun (WGS) entry which is preliminary data.</text>
</comment>
<evidence type="ECO:0000259" key="12">
    <source>
        <dbReference type="Pfam" id="PF01435"/>
    </source>
</evidence>
<dbReference type="InterPro" id="IPR001915">
    <property type="entry name" value="Peptidase_M48"/>
</dbReference>
<comment type="cofactor">
    <cofactor evidence="11">
        <name>Zn(2+)</name>
        <dbReference type="ChEBI" id="CHEBI:29105"/>
    </cofactor>
    <text evidence="11">Binds 1 zinc ion per subunit.</text>
</comment>
<feature type="domain" description="Peptidase M48" evidence="12">
    <location>
        <begin position="78"/>
        <end position="294"/>
    </location>
</feature>
<evidence type="ECO:0000256" key="9">
    <source>
        <dbReference type="ARBA" id="ARBA00023049"/>
    </source>
</evidence>
<dbReference type="GO" id="GO:0004222">
    <property type="term" value="F:metalloendopeptidase activity"/>
    <property type="evidence" value="ECO:0007669"/>
    <property type="project" value="UniProtKB-UniRule"/>
</dbReference>
<proteinExistence type="inferred from homology"/>
<protein>
    <recommendedName>
        <fullName evidence="11">Protease HtpX homolog</fullName>
        <ecNumber evidence="11">3.4.24.-</ecNumber>
    </recommendedName>
</protein>
<keyword evidence="6 11" id="KW-0378">Hydrolase</keyword>
<accession>A0A1G2F8J7</accession>
<evidence type="ECO:0000256" key="11">
    <source>
        <dbReference type="HAMAP-Rule" id="MF_00188"/>
    </source>
</evidence>
<sequence>MATLYTHADKNVRKTWLLFAVFLVFIIGLGYIFSYNLEKPLILYIAVAFSSIISFVSYWFSDKIALAVSRAHEVKHEENPELFHIVENLCITAGLPMPRIYIIDEPAINAFATGRDKEHAVVALTRGAIEKLNKNEIEGVVAHELSHIGNRDILLATVIVILVGFISLMSHWFLRFSFLGGGRRSRQGGQIGQILALVGLILAILSPLATTLIQLAISRKREFLADADGALLTRYPEGLASALEKIALDTNQLTVANNATAHLFIANPFKKKNFSTLFMSHPPIEERVRILRGMS</sequence>
<feature type="transmembrane region" description="Helical" evidence="11">
    <location>
        <begin position="16"/>
        <end position="35"/>
    </location>
</feature>
<keyword evidence="3 11" id="KW-0645">Protease</keyword>
<dbReference type="InterPro" id="IPR050083">
    <property type="entry name" value="HtpX_protease"/>
</dbReference>
<feature type="transmembrane region" description="Helical" evidence="11">
    <location>
        <begin position="194"/>
        <end position="217"/>
    </location>
</feature>
<comment type="similarity">
    <text evidence="1 11">Belongs to the peptidase M48B family.</text>
</comment>
<reference evidence="13 14" key="1">
    <citation type="journal article" date="2016" name="Nat. Commun.">
        <title>Thousands of microbial genomes shed light on interconnected biogeochemical processes in an aquifer system.</title>
        <authorList>
            <person name="Anantharaman K."/>
            <person name="Brown C.T."/>
            <person name="Hug L.A."/>
            <person name="Sharon I."/>
            <person name="Castelle C.J."/>
            <person name="Probst A.J."/>
            <person name="Thomas B.C."/>
            <person name="Singh A."/>
            <person name="Wilkins M.J."/>
            <person name="Karaoz U."/>
            <person name="Brodie E.L."/>
            <person name="Williams K.H."/>
            <person name="Hubbard S.S."/>
            <person name="Banfield J.F."/>
        </authorList>
    </citation>
    <scope>NUCLEOTIDE SEQUENCE [LARGE SCALE GENOMIC DNA]</scope>
</reference>
<evidence type="ECO:0000256" key="2">
    <source>
        <dbReference type="ARBA" id="ARBA00022475"/>
    </source>
</evidence>
<evidence type="ECO:0000256" key="7">
    <source>
        <dbReference type="ARBA" id="ARBA00022833"/>
    </source>
</evidence>
<dbReference type="HAMAP" id="MF_00188">
    <property type="entry name" value="Pept_M48_protease_HtpX"/>
    <property type="match status" value="1"/>
</dbReference>
<dbReference type="GO" id="GO:0008270">
    <property type="term" value="F:zinc ion binding"/>
    <property type="evidence" value="ECO:0007669"/>
    <property type="project" value="UniProtKB-UniRule"/>
</dbReference>
<dbReference type="CDD" id="cd07340">
    <property type="entry name" value="M48B_Htpx_like"/>
    <property type="match status" value="1"/>
</dbReference>
<dbReference type="Proteomes" id="UP000179099">
    <property type="component" value="Unassembled WGS sequence"/>
</dbReference>
<evidence type="ECO:0000256" key="4">
    <source>
        <dbReference type="ARBA" id="ARBA00022692"/>
    </source>
</evidence>
<keyword evidence="4 11" id="KW-0812">Transmembrane</keyword>
<dbReference type="STRING" id="1801992.A2Y98_01995"/>
<dbReference type="InterPro" id="IPR022919">
    <property type="entry name" value="Pept_M48_protease_HtpX"/>
</dbReference>
<feature type="binding site" evidence="11">
    <location>
        <position position="222"/>
    </location>
    <ligand>
        <name>Zn(2+)</name>
        <dbReference type="ChEBI" id="CHEBI:29105"/>
        <note>catalytic</note>
    </ligand>
</feature>
<dbReference type="PANTHER" id="PTHR43221:SF2">
    <property type="entry name" value="PROTEASE HTPX HOMOLOG"/>
    <property type="match status" value="1"/>
</dbReference>
<feature type="transmembrane region" description="Helical" evidence="11">
    <location>
        <begin position="41"/>
        <end position="60"/>
    </location>
</feature>
<dbReference type="EMBL" id="MHMW01000011">
    <property type="protein sequence ID" value="OGZ34394.1"/>
    <property type="molecule type" value="Genomic_DNA"/>
</dbReference>
<dbReference type="EC" id="3.4.24.-" evidence="11"/>
<evidence type="ECO:0000313" key="13">
    <source>
        <dbReference type="EMBL" id="OGZ34394.1"/>
    </source>
</evidence>
<feature type="active site" evidence="11">
    <location>
        <position position="144"/>
    </location>
</feature>
<dbReference type="GO" id="GO:0006508">
    <property type="term" value="P:proteolysis"/>
    <property type="evidence" value="ECO:0007669"/>
    <property type="project" value="UniProtKB-KW"/>
</dbReference>
<comment type="subcellular location">
    <subcellularLocation>
        <location evidence="11">Cell membrane</location>
        <topology evidence="11">Multi-pass membrane protein</topology>
    </subcellularLocation>
</comment>
<keyword evidence="2 11" id="KW-1003">Cell membrane</keyword>
<feature type="transmembrane region" description="Helical" evidence="11">
    <location>
        <begin position="153"/>
        <end position="174"/>
    </location>
</feature>
<evidence type="ECO:0000313" key="14">
    <source>
        <dbReference type="Proteomes" id="UP000179099"/>
    </source>
</evidence>
<evidence type="ECO:0000256" key="5">
    <source>
        <dbReference type="ARBA" id="ARBA00022723"/>
    </source>
</evidence>
<evidence type="ECO:0000256" key="3">
    <source>
        <dbReference type="ARBA" id="ARBA00022670"/>
    </source>
</evidence>
<evidence type="ECO:0000256" key="1">
    <source>
        <dbReference type="ARBA" id="ARBA00009779"/>
    </source>
</evidence>
<evidence type="ECO:0000256" key="10">
    <source>
        <dbReference type="ARBA" id="ARBA00023136"/>
    </source>
</evidence>
<evidence type="ECO:0000256" key="8">
    <source>
        <dbReference type="ARBA" id="ARBA00022989"/>
    </source>
</evidence>
<organism evidence="13 14">
    <name type="scientific">Candidatus Portnoybacteria bacterium RBG_19FT_COMBO_36_7</name>
    <dbReference type="NCBI Taxonomy" id="1801992"/>
    <lineage>
        <taxon>Bacteria</taxon>
        <taxon>Candidatus Portnoyibacteriota</taxon>
    </lineage>
</organism>
<keyword evidence="9 11" id="KW-0482">Metalloprotease</keyword>
<dbReference type="GO" id="GO:0005886">
    <property type="term" value="C:plasma membrane"/>
    <property type="evidence" value="ECO:0007669"/>
    <property type="project" value="UniProtKB-SubCell"/>
</dbReference>
<keyword evidence="10 11" id="KW-0472">Membrane</keyword>
<keyword evidence="7 11" id="KW-0862">Zinc</keyword>
<gene>
    <name evidence="11" type="primary">htpX</name>
    <name evidence="13" type="ORF">A2Y98_01995</name>
</gene>